<dbReference type="Gene3D" id="2.10.109.10">
    <property type="entry name" value="Umud Fragment, subunit A"/>
    <property type="match status" value="1"/>
</dbReference>
<dbReference type="GO" id="GO:0004252">
    <property type="term" value="F:serine-type endopeptidase activity"/>
    <property type="evidence" value="ECO:0007669"/>
    <property type="project" value="InterPro"/>
</dbReference>
<dbReference type="GO" id="GO:0005886">
    <property type="term" value="C:plasma membrane"/>
    <property type="evidence" value="ECO:0007669"/>
    <property type="project" value="UniProtKB-SubCell"/>
</dbReference>
<dbReference type="PROSITE" id="PS00760">
    <property type="entry name" value="SPASE_I_2"/>
    <property type="match status" value="1"/>
</dbReference>
<dbReference type="InterPro" id="IPR019756">
    <property type="entry name" value="Pept_S26A_signal_pept_1_Ser-AS"/>
</dbReference>
<name>A0A2W4Y599_9CYAN</name>
<accession>A0A2W4Y599</accession>
<dbReference type="InterPro" id="IPR036286">
    <property type="entry name" value="LexA/Signal_pep-like_sf"/>
</dbReference>
<evidence type="ECO:0000259" key="10">
    <source>
        <dbReference type="Pfam" id="PF10502"/>
    </source>
</evidence>
<gene>
    <name evidence="11" type="primary">lepB</name>
    <name evidence="11" type="ORF">DCF17_08255</name>
</gene>
<dbReference type="AlphaFoldDB" id="A0A2W4Y599"/>
<reference evidence="11 12" key="2">
    <citation type="submission" date="2018-06" db="EMBL/GenBank/DDBJ databases">
        <title>Metagenomic assembly of (sub)arctic Cyanobacteria and their associated microbiome from non-axenic cultures.</title>
        <authorList>
            <person name="Baurain D."/>
        </authorList>
    </citation>
    <scope>NUCLEOTIDE SEQUENCE [LARGE SCALE GENOMIC DNA]</scope>
    <source>
        <strain evidence="11">ULC041bin1</strain>
    </source>
</reference>
<dbReference type="InterPro" id="IPR019758">
    <property type="entry name" value="Pept_S26A_signal_pept_1_CS"/>
</dbReference>
<dbReference type="GO" id="GO:0009003">
    <property type="term" value="F:signal peptidase activity"/>
    <property type="evidence" value="ECO:0007669"/>
    <property type="project" value="UniProtKB-EC"/>
</dbReference>
<dbReference type="PANTHER" id="PTHR43390:SF1">
    <property type="entry name" value="CHLOROPLAST PROCESSING PEPTIDASE"/>
    <property type="match status" value="1"/>
</dbReference>
<evidence type="ECO:0000256" key="2">
    <source>
        <dbReference type="ARBA" id="ARBA00004401"/>
    </source>
</evidence>
<keyword evidence="5 8" id="KW-0645">Protease</keyword>
<evidence type="ECO:0000256" key="1">
    <source>
        <dbReference type="ARBA" id="ARBA00000677"/>
    </source>
</evidence>
<evidence type="ECO:0000256" key="6">
    <source>
        <dbReference type="ARBA" id="ARBA00022801"/>
    </source>
</evidence>
<protein>
    <recommendedName>
        <fullName evidence="4 8">Signal peptidase I</fullName>
        <ecNumber evidence="4 8">3.4.21.89</ecNumber>
    </recommendedName>
</protein>
<dbReference type="NCBIfam" id="TIGR02227">
    <property type="entry name" value="sigpep_I_bact"/>
    <property type="match status" value="1"/>
</dbReference>
<proteinExistence type="inferred from homology"/>
<dbReference type="PANTHER" id="PTHR43390">
    <property type="entry name" value="SIGNAL PEPTIDASE I"/>
    <property type="match status" value="1"/>
</dbReference>
<comment type="similarity">
    <text evidence="3 9">Belongs to the peptidase S26 family.</text>
</comment>
<feature type="active site" evidence="7">
    <location>
        <position position="98"/>
    </location>
</feature>
<evidence type="ECO:0000313" key="11">
    <source>
        <dbReference type="EMBL" id="PZO42601.1"/>
    </source>
</evidence>
<dbReference type="EMBL" id="QBMN01000044">
    <property type="protein sequence ID" value="PZO42601.1"/>
    <property type="molecule type" value="Genomic_DNA"/>
</dbReference>
<dbReference type="PRINTS" id="PR00727">
    <property type="entry name" value="LEADERPTASE"/>
</dbReference>
<keyword evidence="6 8" id="KW-0378">Hydrolase</keyword>
<dbReference type="GO" id="GO:0006465">
    <property type="term" value="P:signal peptide processing"/>
    <property type="evidence" value="ECO:0007669"/>
    <property type="project" value="InterPro"/>
</dbReference>
<organism evidence="11 12">
    <name type="scientific">Shackletoniella antarctica</name>
    <dbReference type="NCBI Taxonomy" id="268115"/>
    <lineage>
        <taxon>Bacteria</taxon>
        <taxon>Bacillati</taxon>
        <taxon>Cyanobacteriota</taxon>
        <taxon>Cyanophyceae</taxon>
        <taxon>Oculatellales</taxon>
        <taxon>Oculatellaceae</taxon>
        <taxon>Shackletoniella</taxon>
    </lineage>
</organism>
<dbReference type="PROSITE" id="PS00501">
    <property type="entry name" value="SPASE_I_1"/>
    <property type="match status" value="1"/>
</dbReference>
<dbReference type="Pfam" id="PF10502">
    <property type="entry name" value="Peptidase_S26"/>
    <property type="match status" value="1"/>
</dbReference>
<evidence type="ECO:0000256" key="7">
    <source>
        <dbReference type="PIRSR" id="PIRSR600223-1"/>
    </source>
</evidence>
<evidence type="ECO:0000256" key="9">
    <source>
        <dbReference type="RuleBase" id="RU362042"/>
    </source>
</evidence>
<dbReference type="InterPro" id="IPR019533">
    <property type="entry name" value="Peptidase_S26"/>
</dbReference>
<comment type="subcellular location">
    <subcellularLocation>
        <location evidence="2">Cell membrane</location>
        <topology evidence="2">Single-pass type II membrane protein</topology>
    </subcellularLocation>
    <subcellularLocation>
        <location evidence="9">Membrane</location>
        <topology evidence="9">Single-pass type II membrane protein</topology>
    </subcellularLocation>
</comment>
<dbReference type="InterPro" id="IPR000223">
    <property type="entry name" value="Pept_S26A_signal_pept_1"/>
</dbReference>
<feature type="active site" evidence="7">
    <location>
        <position position="53"/>
    </location>
</feature>
<comment type="catalytic activity">
    <reaction evidence="1 8">
        <text>Cleavage of hydrophobic, N-terminal signal or leader sequences from secreted and periplasmic proteins.</text>
        <dbReference type="EC" id="3.4.21.89"/>
    </reaction>
</comment>
<evidence type="ECO:0000256" key="3">
    <source>
        <dbReference type="ARBA" id="ARBA00009370"/>
    </source>
</evidence>
<evidence type="ECO:0000256" key="8">
    <source>
        <dbReference type="RuleBase" id="RU003993"/>
    </source>
</evidence>
<reference evidence="12" key="1">
    <citation type="submission" date="2018-04" db="EMBL/GenBank/DDBJ databases">
        <authorList>
            <person name="Cornet L."/>
        </authorList>
    </citation>
    <scope>NUCLEOTIDE SEQUENCE [LARGE SCALE GENOMIC DNA]</scope>
</reference>
<comment type="caution">
    <text evidence="11">The sequence shown here is derived from an EMBL/GenBank/DDBJ whole genome shotgun (WGS) entry which is preliminary data.</text>
</comment>
<dbReference type="SUPFAM" id="SSF51306">
    <property type="entry name" value="LexA/Signal peptidase"/>
    <property type="match status" value="1"/>
</dbReference>
<evidence type="ECO:0000256" key="5">
    <source>
        <dbReference type="ARBA" id="ARBA00022670"/>
    </source>
</evidence>
<sequence length="187" mass="20796">MTDSNSHPSTPQTPAPKIKGVLREMAETVGLSLVLAFGIRTFVAEARYIPSGSMLPTLEINDRLIIDKLSYDFGDPQRGDIVVFQPPESLEQDGAFIKRLMGLPGDVIEVKNGQLYVNGEPQLEPYIAAKPDYQYGPVTVPADAYLVFGDNRNKSFDSHYWGFLPADHLIGRAVFRFWPVDRVGLLN</sequence>
<dbReference type="CDD" id="cd06530">
    <property type="entry name" value="S26_SPase_I"/>
    <property type="match status" value="1"/>
</dbReference>
<dbReference type="EC" id="3.4.21.89" evidence="4 8"/>
<dbReference type="Proteomes" id="UP000249081">
    <property type="component" value="Unassembled WGS sequence"/>
</dbReference>
<evidence type="ECO:0000256" key="4">
    <source>
        <dbReference type="ARBA" id="ARBA00013208"/>
    </source>
</evidence>
<dbReference type="InterPro" id="IPR019757">
    <property type="entry name" value="Pept_S26A_signal_pept_1_Lys-AS"/>
</dbReference>
<feature type="domain" description="Peptidase S26" evidence="10">
    <location>
        <begin position="23"/>
        <end position="178"/>
    </location>
</feature>
<dbReference type="PROSITE" id="PS00761">
    <property type="entry name" value="SPASE_I_3"/>
    <property type="match status" value="1"/>
</dbReference>
<evidence type="ECO:0000313" key="12">
    <source>
        <dbReference type="Proteomes" id="UP000249081"/>
    </source>
</evidence>